<keyword evidence="2" id="KW-1185">Reference proteome</keyword>
<protein>
    <submittedName>
        <fullName evidence="1">Uncharacterized protein</fullName>
    </submittedName>
</protein>
<dbReference type="AlphaFoldDB" id="A0A1I4U0T9"/>
<accession>A0A1I4U0T9</accession>
<gene>
    <name evidence="1" type="ORF">SAMN05192568_106127</name>
</gene>
<dbReference type="STRING" id="582667.SAMN05192568_106127"/>
<organism evidence="1 2">
    <name type="scientific">Methylobacterium pseudosasicola</name>
    <dbReference type="NCBI Taxonomy" id="582667"/>
    <lineage>
        <taxon>Bacteria</taxon>
        <taxon>Pseudomonadati</taxon>
        <taxon>Pseudomonadota</taxon>
        <taxon>Alphaproteobacteria</taxon>
        <taxon>Hyphomicrobiales</taxon>
        <taxon>Methylobacteriaceae</taxon>
        <taxon>Methylobacterium</taxon>
    </lineage>
</organism>
<name>A0A1I4U0T9_9HYPH</name>
<proteinExistence type="predicted"/>
<dbReference type="RefSeq" id="WP_092046533.1">
    <property type="nucleotide sequence ID" value="NZ_FOTK01000061.1"/>
</dbReference>
<evidence type="ECO:0000313" key="2">
    <source>
        <dbReference type="Proteomes" id="UP000199048"/>
    </source>
</evidence>
<dbReference type="OrthoDB" id="9887980at2"/>
<sequence length="90" mass="9453">MLRLIGTLSPVTLLVLGGMIGALPTAGAGYALGKFLGWHAGNAAGKAAIVETVNKRNAEAARVARGARDDIDRCFNIDGEWIQEEGRCSK</sequence>
<evidence type="ECO:0000313" key="1">
    <source>
        <dbReference type="EMBL" id="SFM82622.1"/>
    </source>
</evidence>
<reference evidence="2" key="1">
    <citation type="submission" date="2016-10" db="EMBL/GenBank/DDBJ databases">
        <authorList>
            <person name="Varghese N."/>
            <person name="Submissions S."/>
        </authorList>
    </citation>
    <scope>NUCLEOTIDE SEQUENCE [LARGE SCALE GENOMIC DNA]</scope>
    <source>
        <strain evidence="2">BL36</strain>
    </source>
</reference>
<dbReference type="Proteomes" id="UP000199048">
    <property type="component" value="Unassembled WGS sequence"/>
</dbReference>
<dbReference type="EMBL" id="FOTK01000061">
    <property type="protein sequence ID" value="SFM82622.1"/>
    <property type="molecule type" value="Genomic_DNA"/>
</dbReference>